<dbReference type="PANTHER" id="PTHR14859:SF1">
    <property type="entry name" value="PGAP2-INTERACTING PROTEIN"/>
    <property type="match status" value="1"/>
</dbReference>
<evidence type="ECO:0000313" key="3">
    <source>
        <dbReference type="Proteomes" id="UP000219612"/>
    </source>
</evidence>
<sequence>MRVLAWNLWWRFGGAWREREAGIVATLRTVQPDLAGFCETWAGEGTTQPQLLADRLGLAHAAFAPTSLPPVPVPPEEPSQAGIEMGIGLISRWALSEVTVHELPHPQRAGPPPTALSAVVDGRFRAIVTCIEWEPRYAQDQMIQARTVAELATASDLPVLVLGDLNAAVDQPEMAPLLAALTDTWQAAGADPNAVTLSSAVPQAPLEATKQIDRRIDHILARTNGPLAVGRAFLAGNHPINGHHPSDHFAVVTDLSL</sequence>
<dbReference type="GO" id="GO:0004527">
    <property type="term" value="F:exonuclease activity"/>
    <property type="evidence" value="ECO:0007669"/>
    <property type="project" value="UniProtKB-KW"/>
</dbReference>
<gene>
    <name evidence="2" type="ORF">SAMN05421748_15415</name>
</gene>
<dbReference type="SUPFAM" id="SSF56219">
    <property type="entry name" value="DNase I-like"/>
    <property type="match status" value="1"/>
</dbReference>
<dbReference type="PANTHER" id="PTHR14859">
    <property type="entry name" value="CALCOFLUOR WHITE HYPERSENSITIVE PROTEIN PRECURSOR"/>
    <property type="match status" value="1"/>
</dbReference>
<dbReference type="GO" id="GO:0006506">
    <property type="term" value="P:GPI anchor biosynthetic process"/>
    <property type="evidence" value="ECO:0007669"/>
    <property type="project" value="TreeGrafter"/>
</dbReference>
<evidence type="ECO:0000313" key="2">
    <source>
        <dbReference type="EMBL" id="SNY74970.1"/>
    </source>
</evidence>
<keyword evidence="2" id="KW-0540">Nuclease</keyword>
<proteinExistence type="predicted"/>
<reference evidence="2 3" key="1">
    <citation type="submission" date="2017-09" db="EMBL/GenBank/DDBJ databases">
        <authorList>
            <person name="Ehlers B."/>
            <person name="Leendertz F.H."/>
        </authorList>
    </citation>
    <scope>NUCLEOTIDE SEQUENCE [LARGE SCALE GENOMIC DNA]</scope>
    <source>
        <strain evidence="2 3">CGMCC 4.6857</strain>
    </source>
</reference>
<keyword evidence="2" id="KW-0269">Exonuclease</keyword>
<keyword evidence="2" id="KW-0255">Endonuclease</keyword>
<dbReference type="Proteomes" id="UP000219612">
    <property type="component" value="Unassembled WGS sequence"/>
</dbReference>
<dbReference type="InterPro" id="IPR005135">
    <property type="entry name" value="Endo/exonuclease/phosphatase"/>
</dbReference>
<dbReference type="AlphaFoldDB" id="A0A285KQS2"/>
<dbReference type="Pfam" id="PF03372">
    <property type="entry name" value="Exo_endo_phos"/>
    <property type="match status" value="1"/>
</dbReference>
<feature type="domain" description="Endonuclease/exonuclease/phosphatase" evidence="1">
    <location>
        <begin position="5"/>
        <end position="248"/>
    </location>
</feature>
<dbReference type="InterPro" id="IPR036691">
    <property type="entry name" value="Endo/exonu/phosph_ase_sf"/>
</dbReference>
<keyword evidence="2" id="KW-0378">Hydrolase</keyword>
<name>A0A285KQS2_9ACTN</name>
<keyword evidence="3" id="KW-1185">Reference proteome</keyword>
<dbReference type="RefSeq" id="WP_097329241.1">
    <property type="nucleotide sequence ID" value="NZ_OBDY01000054.1"/>
</dbReference>
<organism evidence="2 3">
    <name type="scientific">Paractinoplanes atraurantiacus</name>
    <dbReference type="NCBI Taxonomy" id="1036182"/>
    <lineage>
        <taxon>Bacteria</taxon>
        <taxon>Bacillati</taxon>
        <taxon>Actinomycetota</taxon>
        <taxon>Actinomycetes</taxon>
        <taxon>Micromonosporales</taxon>
        <taxon>Micromonosporaceae</taxon>
        <taxon>Paractinoplanes</taxon>
    </lineage>
</organism>
<dbReference type="GO" id="GO:0004519">
    <property type="term" value="F:endonuclease activity"/>
    <property type="evidence" value="ECO:0007669"/>
    <property type="project" value="UniProtKB-KW"/>
</dbReference>
<accession>A0A285KQS2</accession>
<dbReference type="EMBL" id="OBDY01000054">
    <property type="protein sequence ID" value="SNY74970.1"/>
    <property type="molecule type" value="Genomic_DNA"/>
</dbReference>
<protein>
    <submittedName>
        <fullName evidence="2">Metal-dependent hydrolase, endonuclease/exonuclease/phosphatase family</fullName>
    </submittedName>
</protein>
<dbReference type="InterPro" id="IPR051916">
    <property type="entry name" value="GPI-anchor_lipid_remodeler"/>
</dbReference>
<dbReference type="OrthoDB" id="9787701at2"/>
<evidence type="ECO:0000259" key="1">
    <source>
        <dbReference type="Pfam" id="PF03372"/>
    </source>
</evidence>
<dbReference type="Gene3D" id="3.60.10.10">
    <property type="entry name" value="Endonuclease/exonuclease/phosphatase"/>
    <property type="match status" value="1"/>
</dbReference>
<dbReference type="GO" id="GO:0016020">
    <property type="term" value="C:membrane"/>
    <property type="evidence" value="ECO:0007669"/>
    <property type="project" value="GOC"/>
</dbReference>